<keyword evidence="3" id="KW-0472">Membrane</keyword>
<dbReference type="Gene3D" id="1.20.5.350">
    <property type="match status" value="1"/>
</dbReference>
<keyword evidence="3" id="KW-0812">Transmembrane</keyword>
<dbReference type="InterPro" id="IPR001978">
    <property type="entry name" value="Troponin"/>
</dbReference>
<feature type="region of interest" description="Disordered" evidence="2">
    <location>
        <begin position="1225"/>
        <end position="1252"/>
    </location>
</feature>
<sequence>MVDSSKISKTVSFKKEVIIYHYDSGDDKKKTIMQEKPPKKLFLKKLFGPNKGFPHIYTESFKRQVKLATFFYLTITNFYYGWRYSILLYTYIDTCLKFFFMSYRKSSYNSSSNFNYNLNTSYSSSNVFSSYNFPETALRSLHNRRESKTTSFTDFSLLKQPVVSTNDIEQLPKQQRKVSYISHEYNNKKIVNNLSKESTNVDTNFLYKNNFNQCSNKTLNNNIGQGKISIENTVDSNLQQQFLKRLLNAHNTVDNLLRDRGLRIEDESNYLMSNFSRHQEAESPLFTETNLGNRFKTKKYNFITQKYSQSINNNTIDSESSSAYSSSSIENNSIQENVSEADDTSVDSVLHTDSEEDLPEDDISAHSFLEVNLSEYVPTLKNISGSIIKILPLFKKQFGLFNITSKQFILHNPFNNTKGFKSIILPQYHKSAVTLKILYSQNETKNYMKNKKNGMEQPIMIKKNLLNLKRISKIGENNKEDICHCKAEISIQHFSYSYKKLETMKNQITTPIYTPLEKLIRLHLRLTNHPPLKVDVISTFILNKQTIAVEKCIKIAKKKTNDKKKLIFNDINNFMPNSVNLYMFNKNRVTMKKESLTPQFNLKVPEIFLKEDGLKNPIKDNIINKKLKSQTGVNIFKMLIDKQNQNIQTNETENNYKEIKLKLKKVNFPNSIKGSKNKSDNNENLNINKINEKCKKVTNTLNNKKESSLHHKENIQNFSVDIDKKLIERFCNTNHIPKPISIIKNYSLPTMPKTNGEKEIIIEKEKNNNTPHFIRYKSPKRLIKSDDKNNDKTILKKLQITTNRRNSVAPEITNTFVKEKRNFVRSYSECPKVTKNVYSHSFHNFGVSLKSVKDRLLQTKEDLDLIYNNHFFIFIYFSSEEEEYEEEEVEEVEEEADEEEHDEDEQQKGHEVGHDHEDEEAKTSQKVRKNLKDYEIDDANMTEGEKAMLAAKRRQEEEDKAKVLEYEEKRRIEREREEEELRKLKEKQERRRLEREAEEREAAEKLRLAEERRKQEEEERRARMEAERKKKEEEAKRRTQMMGGSFAAATAGTGGRNFVIPEKKEKSADKFGNIVQAKQEMGMTKEQQEEAKRNYMSTISKGLDLSNILSSDLKEKIKTLHQRICKLEIEKYDLEKRHERQVYDLKELNERQRQVARNTALKKGVDPADAGGRYPPKVCISSKYDRQTDRRTFKEKRAMFDNKTAYPCFPNVPPPPTILEKKIKPEIGEEEGKEYHEGEYGEEEEEYEEEEE</sequence>
<evidence type="ECO:0000256" key="3">
    <source>
        <dbReference type="SAM" id="Phobius"/>
    </source>
</evidence>
<feature type="compositionally biased region" description="Basic and acidic residues" evidence="2">
    <location>
        <begin position="906"/>
        <end position="923"/>
    </location>
</feature>
<dbReference type="GO" id="GO:0006937">
    <property type="term" value="P:regulation of muscle contraction"/>
    <property type="evidence" value="ECO:0007669"/>
    <property type="project" value="InterPro"/>
</dbReference>
<evidence type="ECO:0000256" key="1">
    <source>
        <dbReference type="ARBA" id="ARBA00008330"/>
    </source>
</evidence>
<feature type="region of interest" description="Disordered" evidence="2">
    <location>
        <begin position="1160"/>
        <end position="1179"/>
    </location>
</feature>
<dbReference type="SUPFAM" id="SSF90250">
    <property type="entry name" value="Troponin coil-coiled subunits"/>
    <property type="match status" value="1"/>
</dbReference>
<evidence type="ECO:0000313" key="4">
    <source>
        <dbReference type="Proteomes" id="UP000035681"/>
    </source>
</evidence>
<dbReference type="FunFam" id="1.20.5.350:FF:000006">
    <property type="entry name" value="TropoNin T"/>
    <property type="match status" value="1"/>
</dbReference>
<keyword evidence="3" id="KW-1133">Transmembrane helix</keyword>
<dbReference type="GO" id="GO:0005861">
    <property type="term" value="C:troponin complex"/>
    <property type="evidence" value="ECO:0007669"/>
    <property type="project" value="InterPro"/>
</dbReference>
<evidence type="ECO:0000256" key="2">
    <source>
        <dbReference type="SAM" id="MobiDB-lite"/>
    </source>
</evidence>
<dbReference type="Pfam" id="PF00992">
    <property type="entry name" value="Troponin"/>
    <property type="match status" value="1"/>
</dbReference>
<dbReference type="Proteomes" id="UP000035681">
    <property type="component" value="Unplaced"/>
</dbReference>
<protein>
    <submittedName>
        <fullName evidence="5">Troponin T</fullName>
    </submittedName>
</protein>
<feature type="transmembrane region" description="Helical" evidence="3">
    <location>
        <begin position="70"/>
        <end position="92"/>
    </location>
</feature>
<comment type="similarity">
    <text evidence="1">Belongs to the troponin T family.</text>
</comment>
<dbReference type="GO" id="GO:0006936">
    <property type="term" value="P:muscle contraction"/>
    <property type="evidence" value="ECO:0007669"/>
    <property type="project" value="TreeGrafter"/>
</dbReference>
<feature type="compositionally biased region" description="Low complexity" evidence="2">
    <location>
        <begin position="316"/>
        <end position="338"/>
    </location>
</feature>
<dbReference type="AlphaFoldDB" id="A0AAF5DS00"/>
<proteinExistence type="inferred from homology"/>
<organism evidence="4 5">
    <name type="scientific">Strongyloides stercoralis</name>
    <name type="common">Threadworm</name>
    <dbReference type="NCBI Taxonomy" id="6248"/>
    <lineage>
        <taxon>Eukaryota</taxon>
        <taxon>Metazoa</taxon>
        <taxon>Ecdysozoa</taxon>
        <taxon>Nematoda</taxon>
        <taxon>Chromadorea</taxon>
        <taxon>Rhabditida</taxon>
        <taxon>Tylenchina</taxon>
        <taxon>Panagrolaimomorpha</taxon>
        <taxon>Strongyloidoidea</taxon>
        <taxon>Strongyloididae</taxon>
        <taxon>Strongyloides</taxon>
    </lineage>
</organism>
<keyword evidence="4" id="KW-1185">Reference proteome</keyword>
<feature type="compositionally biased region" description="Basic and acidic residues" evidence="2">
    <location>
        <begin position="953"/>
        <end position="1037"/>
    </location>
</feature>
<feature type="region of interest" description="Disordered" evidence="2">
    <location>
        <begin position="314"/>
        <end position="356"/>
    </location>
</feature>
<accession>A0AAF5DS00</accession>
<evidence type="ECO:0000313" key="5">
    <source>
        <dbReference type="WBParaSite" id="TCONS_00017000.p1"/>
    </source>
</evidence>
<dbReference type="WBParaSite" id="TCONS_00017000.p1">
    <property type="protein sequence ID" value="TCONS_00017000.p1"/>
    <property type="gene ID" value="XLOC_011048"/>
</dbReference>
<feature type="compositionally biased region" description="Acidic residues" evidence="2">
    <location>
        <begin position="1240"/>
        <end position="1252"/>
    </location>
</feature>
<dbReference type="GO" id="GO:0005523">
    <property type="term" value="F:tropomyosin binding"/>
    <property type="evidence" value="ECO:0007669"/>
    <property type="project" value="TreeGrafter"/>
</dbReference>
<dbReference type="GO" id="GO:0045214">
    <property type="term" value="P:sarcomere organization"/>
    <property type="evidence" value="ECO:0007669"/>
    <property type="project" value="TreeGrafter"/>
</dbReference>
<feature type="compositionally biased region" description="Acidic residues" evidence="2">
    <location>
        <begin position="885"/>
        <end position="905"/>
    </location>
</feature>
<dbReference type="InterPro" id="IPR038077">
    <property type="entry name" value="Troponin_sf"/>
</dbReference>
<dbReference type="PANTHER" id="PTHR11521">
    <property type="entry name" value="TROPONIN T"/>
    <property type="match status" value="1"/>
</dbReference>
<feature type="region of interest" description="Disordered" evidence="2">
    <location>
        <begin position="885"/>
        <end position="1052"/>
    </location>
</feature>
<dbReference type="PANTHER" id="PTHR11521:SF1">
    <property type="entry name" value="TROPONIN T, SKELETAL MUSCLE"/>
    <property type="match status" value="1"/>
</dbReference>
<name>A0AAF5DS00_STRER</name>
<dbReference type="InterPro" id="IPR027707">
    <property type="entry name" value="TNNT"/>
</dbReference>
<reference evidence="5" key="1">
    <citation type="submission" date="2024-02" db="UniProtKB">
        <authorList>
            <consortium name="WormBaseParasite"/>
        </authorList>
    </citation>
    <scope>IDENTIFICATION</scope>
</reference>